<dbReference type="PANTHER" id="PTHR43047:SF72">
    <property type="entry name" value="OSMOSENSING HISTIDINE PROTEIN KINASE SLN1"/>
    <property type="match status" value="1"/>
</dbReference>
<feature type="modified residue" description="4-aspartylphosphate" evidence="6">
    <location>
        <position position="859"/>
    </location>
</feature>
<dbReference type="GO" id="GO:0000155">
    <property type="term" value="F:phosphorelay sensor kinase activity"/>
    <property type="evidence" value="ECO:0007669"/>
    <property type="project" value="InterPro"/>
</dbReference>
<dbReference type="SMART" id="SM00387">
    <property type="entry name" value="HATPase_c"/>
    <property type="match status" value="1"/>
</dbReference>
<keyword evidence="13" id="KW-1185">Reference proteome</keyword>
<evidence type="ECO:0000259" key="11">
    <source>
        <dbReference type="PROSITE" id="PS50113"/>
    </source>
</evidence>
<name>A0A6A7ASJ0_9PLEO</name>
<feature type="domain" description="Histidine kinase" evidence="8">
    <location>
        <begin position="524"/>
        <end position="745"/>
    </location>
</feature>
<evidence type="ECO:0000259" key="8">
    <source>
        <dbReference type="PROSITE" id="PS50109"/>
    </source>
</evidence>
<dbReference type="GO" id="GO:0009927">
    <property type="term" value="F:histidine phosphotransfer kinase activity"/>
    <property type="evidence" value="ECO:0007669"/>
    <property type="project" value="TreeGrafter"/>
</dbReference>
<dbReference type="Pfam" id="PF00072">
    <property type="entry name" value="Response_reg"/>
    <property type="match status" value="1"/>
</dbReference>
<feature type="domain" description="Response regulatory" evidence="9">
    <location>
        <begin position="806"/>
        <end position="931"/>
    </location>
</feature>
<evidence type="ECO:0000256" key="3">
    <source>
        <dbReference type="ARBA" id="ARBA00022553"/>
    </source>
</evidence>
<dbReference type="SMART" id="SM00388">
    <property type="entry name" value="HisKA"/>
    <property type="match status" value="1"/>
</dbReference>
<dbReference type="InterPro" id="IPR001789">
    <property type="entry name" value="Sig_transdc_resp-reg_receiver"/>
</dbReference>
<dbReference type="Pfam" id="PF00512">
    <property type="entry name" value="HisKA"/>
    <property type="match status" value="1"/>
</dbReference>
<dbReference type="FunFam" id="3.30.565.10:FF:000010">
    <property type="entry name" value="Sensor histidine kinase RcsC"/>
    <property type="match status" value="1"/>
</dbReference>
<organism evidence="12 13">
    <name type="scientific">Plenodomus tracheiphilus IPT5</name>
    <dbReference type="NCBI Taxonomy" id="1408161"/>
    <lineage>
        <taxon>Eukaryota</taxon>
        <taxon>Fungi</taxon>
        <taxon>Dikarya</taxon>
        <taxon>Ascomycota</taxon>
        <taxon>Pezizomycotina</taxon>
        <taxon>Dothideomycetes</taxon>
        <taxon>Pleosporomycetidae</taxon>
        <taxon>Pleosporales</taxon>
        <taxon>Pleosporineae</taxon>
        <taxon>Leptosphaeriaceae</taxon>
        <taxon>Plenodomus</taxon>
    </lineage>
</organism>
<dbReference type="InterPro" id="IPR004358">
    <property type="entry name" value="Sig_transdc_His_kin-like_C"/>
</dbReference>
<dbReference type="InterPro" id="IPR011006">
    <property type="entry name" value="CheY-like_superfamily"/>
</dbReference>
<keyword evidence="3 6" id="KW-0597">Phosphoprotein</keyword>
<evidence type="ECO:0000259" key="9">
    <source>
        <dbReference type="PROSITE" id="PS50110"/>
    </source>
</evidence>
<dbReference type="PROSITE" id="PS50113">
    <property type="entry name" value="PAC"/>
    <property type="match status" value="1"/>
</dbReference>
<dbReference type="SUPFAM" id="SSF52172">
    <property type="entry name" value="CheY-like"/>
    <property type="match status" value="1"/>
</dbReference>
<dbReference type="PROSITE" id="PS50109">
    <property type="entry name" value="HIS_KIN"/>
    <property type="match status" value="1"/>
</dbReference>
<dbReference type="SUPFAM" id="SSF55785">
    <property type="entry name" value="PYP-like sensor domain (PAS domain)"/>
    <property type="match status" value="1"/>
</dbReference>
<dbReference type="Gene3D" id="3.40.50.2300">
    <property type="match status" value="1"/>
</dbReference>
<gene>
    <name evidence="12" type="ORF">T440DRAFT_482644</name>
</gene>
<evidence type="ECO:0000256" key="1">
    <source>
        <dbReference type="ARBA" id="ARBA00000085"/>
    </source>
</evidence>
<feature type="region of interest" description="Disordered" evidence="7">
    <location>
        <begin position="206"/>
        <end position="231"/>
    </location>
</feature>
<evidence type="ECO:0000256" key="4">
    <source>
        <dbReference type="ARBA" id="ARBA00022679"/>
    </source>
</evidence>
<dbReference type="InterPro" id="IPR005467">
    <property type="entry name" value="His_kinase_dom"/>
</dbReference>
<evidence type="ECO:0000256" key="7">
    <source>
        <dbReference type="SAM" id="MobiDB-lite"/>
    </source>
</evidence>
<dbReference type="EC" id="2.7.13.3" evidence="2"/>
<proteinExistence type="predicted"/>
<dbReference type="Pfam" id="PF02518">
    <property type="entry name" value="HATPase_c"/>
    <property type="match status" value="1"/>
</dbReference>
<dbReference type="PRINTS" id="PR00344">
    <property type="entry name" value="BCTRLSENSOR"/>
</dbReference>
<evidence type="ECO:0000256" key="6">
    <source>
        <dbReference type="PROSITE-ProRule" id="PRU00169"/>
    </source>
</evidence>
<dbReference type="Gene3D" id="3.30.565.10">
    <property type="entry name" value="Histidine kinase-like ATPase, C-terminal domain"/>
    <property type="match status" value="1"/>
</dbReference>
<keyword evidence="4" id="KW-0808">Transferase</keyword>
<dbReference type="AlphaFoldDB" id="A0A6A7ASJ0"/>
<dbReference type="Gene3D" id="1.10.287.130">
    <property type="match status" value="1"/>
</dbReference>
<dbReference type="InterPro" id="IPR035965">
    <property type="entry name" value="PAS-like_dom_sf"/>
</dbReference>
<dbReference type="InterPro" id="IPR036890">
    <property type="entry name" value="HATPase_C_sf"/>
</dbReference>
<dbReference type="InterPro" id="IPR013655">
    <property type="entry name" value="PAS_fold_3"/>
</dbReference>
<evidence type="ECO:0000256" key="2">
    <source>
        <dbReference type="ARBA" id="ARBA00012438"/>
    </source>
</evidence>
<feature type="region of interest" description="Disordered" evidence="7">
    <location>
        <begin position="758"/>
        <end position="791"/>
    </location>
</feature>
<comment type="catalytic activity">
    <reaction evidence="1">
        <text>ATP + protein L-histidine = ADP + protein N-phospho-L-histidine.</text>
        <dbReference type="EC" id="2.7.13.3"/>
    </reaction>
</comment>
<dbReference type="SMART" id="SM00448">
    <property type="entry name" value="REC"/>
    <property type="match status" value="1"/>
</dbReference>
<dbReference type="Gene3D" id="3.30.450.20">
    <property type="entry name" value="PAS domain"/>
    <property type="match status" value="1"/>
</dbReference>
<feature type="domain" description="PAS" evidence="10">
    <location>
        <begin position="248"/>
        <end position="303"/>
    </location>
</feature>
<keyword evidence="5" id="KW-0418">Kinase</keyword>
<evidence type="ECO:0000259" key="10">
    <source>
        <dbReference type="PROSITE" id="PS50112"/>
    </source>
</evidence>
<evidence type="ECO:0000313" key="12">
    <source>
        <dbReference type="EMBL" id="KAF2846280.1"/>
    </source>
</evidence>
<dbReference type="GO" id="GO:0005886">
    <property type="term" value="C:plasma membrane"/>
    <property type="evidence" value="ECO:0007669"/>
    <property type="project" value="TreeGrafter"/>
</dbReference>
<dbReference type="Pfam" id="PF08447">
    <property type="entry name" value="PAS_3"/>
    <property type="match status" value="1"/>
</dbReference>
<dbReference type="SUPFAM" id="SSF55874">
    <property type="entry name" value="ATPase domain of HSP90 chaperone/DNA topoisomerase II/histidine kinase"/>
    <property type="match status" value="1"/>
</dbReference>
<dbReference type="InterPro" id="IPR003661">
    <property type="entry name" value="HisK_dim/P_dom"/>
</dbReference>
<dbReference type="InterPro" id="IPR003594">
    <property type="entry name" value="HATPase_dom"/>
</dbReference>
<sequence length="946" mass="105163">MARDGLEPHSLLAHQHAPALVLDHAGTIIAANEGSLRLISPPRQNTAFVTEASLLGRKIADLSLFPLPGPPPVLWNWNDILAAAVDASELNVDNRRRNNGLTPPVSTVDAYQDTDDFWDEEAERQSIIETNVYVPRYPIGTDAGTTKDVASEPGMVRARATIRWYPSLNSGLYLIVLHRTSLPYRTAPASPAAVKDATYNFQSLVATPPASTTSPEQRPPSSHSPHFGLDMSEPDTTDIASAIIPHIVATLDTDGQAIKLSRSWYLFSGMTEEQSLGSGWISIMHPEDVADMTKAWANVVANGLSHWTHQARYRRDSDGTYCWFLIRAEPYRDGRGNVLRWYASMMDIHEWVVARLKADIRRQSIITLFAQTDVMLWGIDKSNQMYICEGRLKWDPNRVVKLLERALREQQAQQDDAAENTDRNADQELVHTIQGVLQGRDFSPIVEHWEDNRYFRTRFVAEHVPPGIDGSVTSEDVVQAALALTFDITEEKARSVLLMENKQLIAKEKAALDASSLKSRFLANMSHEIRTPISGIIGLSEHLSDCGLNEEQLEFSNSIEESAKFLLTLVNDVLDFSKMESGHMDVESIPFSPLKLISDTLIPLRLQAKERGLDLTFDSKLQPEVIFLGDPWRLRQILTNLIGNSLKFTQKGHIGLSVKEADLKKNVMVLHFTVHDTGVGIAEEVLKSLFRPFSQADGSTARLYGGTGLGLAICRQLVELMGGKISLASIWGSGTTATCKIPFKLYHGPTHNLMNTTTLPGRVRSQNTDKDNTVKKTHSPHPSSDTTSINNLNSTAVPTTLQIANHILLVEDNPINRKVITLALKKLDFLVSAVCDGQEALDYLCITSSQKLPNAILMDCMMPNVDGYEATRRIRNDKALFSEYVRQLPIIALTASAIKGDKEKCFDAGFDDFLTKPAARDDLKRTLLRWLVSPRVRGLDRSRSAN</sequence>
<dbReference type="CDD" id="cd16922">
    <property type="entry name" value="HATPase_EvgS-ArcB-TorS-like"/>
    <property type="match status" value="1"/>
</dbReference>
<accession>A0A6A7ASJ0</accession>
<dbReference type="Proteomes" id="UP000799423">
    <property type="component" value="Unassembled WGS sequence"/>
</dbReference>
<dbReference type="InterPro" id="IPR000014">
    <property type="entry name" value="PAS"/>
</dbReference>
<feature type="compositionally biased region" description="Polar residues" evidence="7">
    <location>
        <begin position="206"/>
        <end position="224"/>
    </location>
</feature>
<protein>
    <recommendedName>
        <fullName evidence="2">histidine kinase</fullName>
        <ecNumber evidence="2">2.7.13.3</ecNumber>
    </recommendedName>
</protein>
<dbReference type="EMBL" id="MU006336">
    <property type="protein sequence ID" value="KAF2846280.1"/>
    <property type="molecule type" value="Genomic_DNA"/>
</dbReference>
<evidence type="ECO:0000313" key="13">
    <source>
        <dbReference type="Proteomes" id="UP000799423"/>
    </source>
</evidence>
<dbReference type="PANTHER" id="PTHR43047">
    <property type="entry name" value="TWO-COMPONENT HISTIDINE PROTEIN KINASE"/>
    <property type="match status" value="1"/>
</dbReference>
<dbReference type="OrthoDB" id="60033at2759"/>
<dbReference type="InterPro" id="IPR036097">
    <property type="entry name" value="HisK_dim/P_sf"/>
</dbReference>
<dbReference type="InterPro" id="IPR000700">
    <property type="entry name" value="PAS-assoc_C"/>
</dbReference>
<reference evidence="12" key="1">
    <citation type="submission" date="2020-01" db="EMBL/GenBank/DDBJ databases">
        <authorList>
            <consortium name="DOE Joint Genome Institute"/>
            <person name="Haridas S."/>
            <person name="Albert R."/>
            <person name="Binder M."/>
            <person name="Bloem J."/>
            <person name="Labutti K."/>
            <person name="Salamov A."/>
            <person name="Andreopoulos B."/>
            <person name="Baker S.E."/>
            <person name="Barry K."/>
            <person name="Bills G."/>
            <person name="Bluhm B.H."/>
            <person name="Cannon C."/>
            <person name="Castanera R."/>
            <person name="Culley D.E."/>
            <person name="Daum C."/>
            <person name="Ezra D."/>
            <person name="Gonzalez J.B."/>
            <person name="Henrissat B."/>
            <person name="Kuo A."/>
            <person name="Liang C."/>
            <person name="Lipzen A."/>
            <person name="Lutzoni F."/>
            <person name="Magnuson J."/>
            <person name="Mondo S."/>
            <person name="Nolan M."/>
            <person name="Ohm R."/>
            <person name="Pangilinan J."/>
            <person name="Park H.-J."/>
            <person name="Ramirez L."/>
            <person name="Alfaro M."/>
            <person name="Sun H."/>
            <person name="Tritt A."/>
            <person name="Yoshinaga Y."/>
            <person name="Zwiers L.-H."/>
            <person name="Turgeon B.G."/>
            <person name="Goodwin S.B."/>
            <person name="Spatafora J.W."/>
            <person name="Crous P.W."/>
            <person name="Grigoriev I.V."/>
        </authorList>
    </citation>
    <scope>NUCLEOTIDE SEQUENCE</scope>
    <source>
        <strain evidence="12">IPT5</strain>
    </source>
</reference>
<evidence type="ECO:0000256" key="5">
    <source>
        <dbReference type="ARBA" id="ARBA00022777"/>
    </source>
</evidence>
<dbReference type="SUPFAM" id="SSF47384">
    <property type="entry name" value="Homodimeric domain of signal transducing histidine kinase"/>
    <property type="match status" value="1"/>
</dbReference>
<dbReference type="CDD" id="cd17546">
    <property type="entry name" value="REC_hyHK_CKI1_RcsC-like"/>
    <property type="match status" value="1"/>
</dbReference>
<dbReference type="CDD" id="cd00082">
    <property type="entry name" value="HisKA"/>
    <property type="match status" value="1"/>
</dbReference>
<feature type="domain" description="PAC" evidence="11">
    <location>
        <begin position="307"/>
        <end position="360"/>
    </location>
</feature>
<dbReference type="PROSITE" id="PS50112">
    <property type="entry name" value="PAS"/>
    <property type="match status" value="1"/>
</dbReference>
<dbReference type="PROSITE" id="PS50110">
    <property type="entry name" value="RESPONSE_REGULATORY"/>
    <property type="match status" value="1"/>
</dbReference>
<dbReference type="NCBIfam" id="TIGR00229">
    <property type="entry name" value="sensory_box"/>
    <property type="match status" value="1"/>
</dbReference>
<dbReference type="CDD" id="cd00130">
    <property type="entry name" value="PAS"/>
    <property type="match status" value="1"/>
</dbReference>